<feature type="compositionally biased region" description="Basic and acidic residues" evidence="1">
    <location>
        <begin position="86"/>
        <end position="100"/>
    </location>
</feature>
<organism evidence="2 3">
    <name type="scientific">Stephania cephalantha</name>
    <dbReference type="NCBI Taxonomy" id="152367"/>
    <lineage>
        <taxon>Eukaryota</taxon>
        <taxon>Viridiplantae</taxon>
        <taxon>Streptophyta</taxon>
        <taxon>Embryophyta</taxon>
        <taxon>Tracheophyta</taxon>
        <taxon>Spermatophyta</taxon>
        <taxon>Magnoliopsida</taxon>
        <taxon>Ranunculales</taxon>
        <taxon>Menispermaceae</taxon>
        <taxon>Menispermoideae</taxon>
        <taxon>Cissampelideae</taxon>
        <taxon>Stephania</taxon>
    </lineage>
</organism>
<evidence type="ECO:0000313" key="2">
    <source>
        <dbReference type="EMBL" id="KAK9148939.1"/>
    </source>
</evidence>
<dbReference type="AlphaFoldDB" id="A0AAP0KCC4"/>
<feature type="region of interest" description="Disordered" evidence="1">
    <location>
        <begin position="1"/>
        <end position="157"/>
    </location>
</feature>
<dbReference type="EMBL" id="JBBNAG010000003">
    <property type="protein sequence ID" value="KAK9148939.1"/>
    <property type="molecule type" value="Genomic_DNA"/>
</dbReference>
<keyword evidence="3" id="KW-1185">Reference proteome</keyword>
<evidence type="ECO:0000313" key="3">
    <source>
        <dbReference type="Proteomes" id="UP001419268"/>
    </source>
</evidence>
<dbReference type="Proteomes" id="UP001419268">
    <property type="component" value="Unassembled WGS sequence"/>
</dbReference>
<comment type="caution">
    <text evidence="2">The sequence shown here is derived from an EMBL/GenBank/DDBJ whole genome shotgun (WGS) entry which is preliminary data.</text>
</comment>
<accession>A0AAP0KCC4</accession>
<reference evidence="2 3" key="1">
    <citation type="submission" date="2024-01" db="EMBL/GenBank/DDBJ databases">
        <title>Genome assemblies of Stephania.</title>
        <authorList>
            <person name="Yang L."/>
        </authorList>
    </citation>
    <scope>NUCLEOTIDE SEQUENCE [LARGE SCALE GENOMIC DNA]</scope>
    <source>
        <strain evidence="2">JXDWG</strain>
        <tissue evidence="2">Leaf</tissue>
    </source>
</reference>
<feature type="compositionally biased region" description="Basic and acidic residues" evidence="1">
    <location>
        <begin position="20"/>
        <end position="34"/>
    </location>
</feature>
<name>A0AAP0KCC4_9MAGN</name>
<feature type="compositionally biased region" description="Basic and acidic residues" evidence="1">
    <location>
        <begin position="43"/>
        <end position="59"/>
    </location>
</feature>
<gene>
    <name evidence="2" type="ORF">Scep_007696</name>
</gene>
<proteinExistence type="predicted"/>
<sequence length="157" mass="16844">MGEGEAIVSPPPAAGRRHPSAAERERHTGRRSSDGEASGASNDGRRNSDRARKADDRLSGDAFQQPAPWREETQTGAGLTSDGDDDERRWREHRTAELRTAKLGGAATTDAGNEQPGRRKAADRLAATHSSSGAGGARRRRRRGSPATDDERVGDLH</sequence>
<evidence type="ECO:0000256" key="1">
    <source>
        <dbReference type="SAM" id="MobiDB-lite"/>
    </source>
</evidence>
<protein>
    <submittedName>
        <fullName evidence="2">Uncharacterized protein</fullName>
    </submittedName>
</protein>